<gene>
    <name evidence="1" type="ORF">AA14337_2775</name>
</gene>
<dbReference type="Proteomes" id="UP001065047">
    <property type="component" value="Unassembled WGS sequence"/>
</dbReference>
<organism evidence="1 2">
    <name type="scientific">Acetobacter malorum DSM 14337</name>
    <dbReference type="NCBI Taxonomy" id="1307910"/>
    <lineage>
        <taxon>Bacteria</taxon>
        <taxon>Pseudomonadati</taxon>
        <taxon>Pseudomonadota</taxon>
        <taxon>Alphaproteobacteria</taxon>
        <taxon>Acetobacterales</taxon>
        <taxon>Acetobacteraceae</taxon>
        <taxon>Acetobacter</taxon>
    </lineage>
</organism>
<name>A0ABQ0PXN6_9PROT</name>
<sequence>MKQSDFPTRLATPIADNAAASDVATIPTTQARSGDGTASLALGFPPETFIARSAGGVPPRGQDMNGLLNLISKILRAYQAGCWGTFDAGFAQAIGGYPAGAVVSGTTPGTFWVSTADDNVSTPGADGAAWQNLFTGYLPLSGGTVSWLNVNGPLVQEGFDGITAQAAPYNPQNGQYINYPCFSSKAEGRGSQFFVGLQEEVGTTFRALLSLQFPDGSWRYVQWGQNRRINDSQYGDIAYTSDLSSYVSAGLYNSDFGTADGRVINLAYGHRIQAFQATVGNGTTAGTWITFPVAFSGTPVFYQANSCGNGDDVTDTDYWCYGATATGLFVRPRNHQGAANIIVIGPK</sequence>
<dbReference type="RefSeq" id="WP_061506727.1">
    <property type="nucleotide sequence ID" value="NZ_BAPF01000038.1"/>
</dbReference>
<protein>
    <recommendedName>
        <fullName evidence="3">Tail fiber protein</fullName>
    </recommendedName>
</protein>
<comment type="caution">
    <text evidence="1">The sequence shown here is derived from an EMBL/GenBank/DDBJ whole genome shotgun (WGS) entry which is preliminary data.</text>
</comment>
<dbReference type="GeneID" id="29558367"/>
<evidence type="ECO:0000313" key="1">
    <source>
        <dbReference type="EMBL" id="GBQ84151.1"/>
    </source>
</evidence>
<keyword evidence="2" id="KW-1185">Reference proteome</keyword>
<accession>A0ABQ0PXN6</accession>
<evidence type="ECO:0000313" key="2">
    <source>
        <dbReference type="Proteomes" id="UP001065047"/>
    </source>
</evidence>
<evidence type="ECO:0008006" key="3">
    <source>
        <dbReference type="Google" id="ProtNLM"/>
    </source>
</evidence>
<dbReference type="EMBL" id="BAPF01000038">
    <property type="protein sequence ID" value="GBQ84151.1"/>
    <property type="molecule type" value="Genomic_DNA"/>
</dbReference>
<proteinExistence type="predicted"/>
<reference evidence="1" key="1">
    <citation type="submission" date="2013-04" db="EMBL/GenBank/DDBJ databases">
        <title>The genome sequencing project of 58 acetic acid bacteria.</title>
        <authorList>
            <person name="Okamoto-Kainuma A."/>
            <person name="Ishikawa M."/>
            <person name="Umino S."/>
            <person name="Koizumi Y."/>
            <person name="Shiwa Y."/>
            <person name="Yoshikawa H."/>
            <person name="Matsutani M."/>
            <person name="Matsushita K."/>
        </authorList>
    </citation>
    <scope>NUCLEOTIDE SEQUENCE</scope>
    <source>
        <strain evidence="1">DSM 14337</strain>
    </source>
</reference>